<proteinExistence type="predicted"/>
<evidence type="ECO:0000256" key="1">
    <source>
        <dbReference type="SAM" id="SignalP"/>
    </source>
</evidence>
<dbReference type="Proteomes" id="UP000001691">
    <property type="component" value="Plasmid pTGRD3"/>
</dbReference>
<dbReference type="HOGENOM" id="CLU_2319292_0_0_0"/>
<keyword evidence="3" id="KW-1185">Reference proteome</keyword>
<geneLocation type="plasmid" evidence="2 3">
    <name>pTGRD3</name>
</geneLocation>
<organism evidence="2 3">
    <name type="scientific">Endomicrobium trichonymphae</name>
    <dbReference type="NCBI Taxonomy" id="1408204"/>
    <lineage>
        <taxon>Bacteria</taxon>
        <taxon>Pseudomonadati</taxon>
        <taxon>Elusimicrobiota</taxon>
        <taxon>Endomicrobiia</taxon>
        <taxon>Endomicrobiales</taxon>
        <taxon>Endomicrobiaceae</taxon>
        <taxon>Candidatus Endomicrobiellum</taxon>
    </lineage>
</organism>
<feature type="signal peptide" evidence="1">
    <location>
        <begin position="1"/>
        <end position="28"/>
    </location>
</feature>
<dbReference type="AlphaFoldDB" id="B1H0T1"/>
<feature type="chain" id="PRO_5002763886" evidence="1">
    <location>
        <begin position="29"/>
        <end position="99"/>
    </location>
</feature>
<dbReference type="EMBL" id="AP009513">
    <property type="protein sequence ID" value="BAG14258.1"/>
    <property type="molecule type" value="Genomic_DNA"/>
</dbReference>
<accession>B1H0T1</accession>
<protein>
    <submittedName>
        <fullName evidence="2">Uncharacterized protein</fullName>
    </submittedName>
</protein>
<keyword evidence="1" id="KW-0732">Signal</keyword>
<keyword evidence="2" id="KW-0614">Plasmid</keyword>
<gene>
    <name evidence="2" type="ordered locus">TGRD_P3-2</name>
</gene>
<evidence type="ECO:0000313" key="3">
    <source>
        <dbReference type="Proteomes" id="UP000001691"/>
    </source>
</evidence>
<dbReference type="PROSITE" id="PS51257">
    <property type="entry name" value="PROKAR_LIPOPROTEIN"/>
    <property type="match status" value="1"/>
</dbReference>
<dbReference type="KEGG" id="rsd:TGRD_P3-2"/>
<sequence>MLSLKDNKKSFFSLMCLFFLVVCGCHSAKEFRDGYITGLADGYALSVNEFKYNAELAKIKDEFDWSKVDFKSEMKMYLDENKDIEKKVYDDYVKNGRKV</sequence>
<evidence type="ECO:0000313" key="2">
    <source>
        <dbReference type="EMBL" id="BAG14258.1"/>
    </source>
</evidence>
<name>B1H0T1_ENDTX</name>
<dbReference type="RefSeq" id="WP_015423778.1">
    <property type="nucleotide sequence ID" value="NC_020422.1"/>
</dbReference>
<reference evidence="2 3" key="1">
    <citation type="journal article" date="2008" name="Proc. Natl. Acad. Sci. U.S.A.">
        <title>Complete genome of the uncultured termite group 1 bacteria in a single host protist cell.</title>
        <authorList>
            <person name="Hongoh Y."/>
            <person name="Sharma V.K."/>
            <person name="Prakash T."/>
            <person name="Noda S."/>
            <person name="Taylor T.D."/>
            <person name="Kudo T."/>
            <person name="Sakaki Y."/>
            <person name="Toyoda A."/>
            <person name="Hattori M."/>
            <person name="Ohkuma M."/>
        </authorList>
    </citation>
    <scope>NUCLEOTIDE SEQUENCE [LARGE SCALE GENOMIC DNA]</scope>
    <source>
        <strain evidence="2 3">Rs-D17 genomovar Ri2008</strain>
    </source>
</reference>